<evidence type="ECO:0000313" key="3">
    <source>
        <dbReference type="Proteomes" id="UP000520513"/>
    </source>
</evidence>
<name>A0A7X1E100_9PSED</name>
<comment type="caution">
    <text evidence="2">The sequence shown here is derived from an EMBL/GenBank/DDBJ whole genome shotgun (WGS) entry which is preliminary data.</text>
</comment>
<evidence type="ECO:0000313" key="1">
    <source>
        <dbReference type="EMBL" id="MBC2383257.1"/>
    </source>
</evidence>
<dbReference type="RefSeq" id="WP_185709077.1">
    <property type="nucleotide sequence ID" value="NZ_JAAXCY010000012.1"/>
</dbReference>
<dbReference type="Proteomes" id="UP000520513">
    <property type="component" value="Unassembled WGS sequence"/>
</dbReference>
<reference evidence="3 4" key="1">
    <citation type="submission" date="2020-04" db="EMBL/GenBank/DDBJ databases">
        <title>Pseudomonas crami sp. nov., a novel proteolytic bacterial species isolated from cream.</title>
        <authorList>
            <person name="Hofmann K."/>
            <person name="Woller A."/>
            <person name="Huptas C."/>
            <person name="Wenning M."/>
            <person name="Scherer S."/>
            <person name="Doll E.V."/>
        </authorList>
    </citation>
    <scope>NUCLEOTIDE SEQUENCE [LARGE SCALE GENOMIC DNA]</scope>
    <source>
        <strain evidence="1 4">WS 5096</strain>
        <strain evidence="2 3">WS 5106</strain>
    </source>
</reference>
<sequence length="139" mass="15516">MNNEPDPGTHAINEIAYFDTPGDTRGWTGEGEILPDDPDGNGPVNRWFSTGLKRDYGNPFSRQTTVRVVIRLRGQLPRETLQGSGPDGIIQEIHNIEPVKTALYEFFLRSTPAGEFSVQFNFATRQKMVIQTIQVNGPV</sequence>
<evidence type="ECO:0000313" key="2">
    <source>
        <dbReference type="EMBL" id="MBC2409553.1"/>
    </source>
</evidence>
<accession>A0A7X1E100</accession>
<dbReference type="AlphaFoldDB" id="A0A7X1E100"/>
<proteinExistence type="predicted"/>
<dbReference type="Proteomes" id="UP000534677">
    <property type="component" value="Unassembled WGS sequence"/>
</dbReference>
<organism evidence="2 3">
    <name type="scientific">Pseudomonas cremoris</name>
    <dbReference type="NCBI Taxonomy" id="2724178"/>
    <lineage>
        <taxon>Bacteria</taxon>
        <taxon>Pseudomonadati</taxon>
        <taxon>Pseudomonadota</taxon>
        <taxon>Gammaproteobacteria</taxon>
        <taxon>Pseudomonadales</taxon>
        <taxon>Pseudomonadaceae</taxon>
        <taxon>Pseudomonas</taxon>
    </lineage>
</organism>
<protein>
    <submittedName>
        <fullName evidence="2">Uncharacterized protein</fullName>
    </submittedName>
</protein>
<dbReference type="EMBL" id="JAAXCY010000012">
    <property type="protein sequence ID" value="MBC2409553.1"/>
    <property type="molecule type" value="Genomic_DNA"/>
</dbReference>
<gene>
    <name evidence="1" type="ORF">HF209_20155</name>
    <name evidence="2" type="ORF">HF257_26410</name>
</gene>
<evidence type="ECO:0000313" key="4">
    <source>
        <dbReference type="Proteomes" id="UP000534677"/>
    </source>
</evidence>
<keyword evidence="4" id="KW-1185">Reference proteome</keyword>
<dbReference type="EMBL" id="JAAXCZ010000010">
    <property type="protein sequence ID" value="MBC2383257.1"/>
    <property type="molecule type" value="Genomic_DNA"/>
</dbReference>